<comment type="caution">
    <text evidence="1">The sequence shown here is derived from an EMBL/GenBank/DDBJ whole genome shotgun (WGS) entry which is preliminary data.</text>
</comment>
<dbReference type="EMBL" id="BARW01016623">
    <property type="protein sequence ID" value="GAI93229.1"/>
    <property type="molecule type" value="Genomic_DNA"/>
</dbReference>
<feature type="non-terminal residue" evidence="1">
    <location>
        <position position="266"/>
    </location>
</feature>
<gene>
    <name evidence="1" type="ORF">S12H4_28903</name>
</gene>
<accession>X1ULK2</accession>
<organism evidence="1">
    <name type="scientific">marine sediment metagenome</name>
    <dbReference type="NCBI Taxonomy" id="412755"/>
    <lineage>
        <taxon>unclassified sequences</taxon>
        <taxon>metagenomes</taxon>
        <taxon>ecological metagenomes</taxon>
    </lineage>
</organism>
<evidence type="ECO:0008006" key="2">
    <source>
        <dbReference type="Google" id="ProtNLM"/>
    </source>
</evidence>
<evidence type="ECO:0000313" key="1">
    <source>
        <dbReference type="EMBL" id="GAI93229.1"/>
    </source>
</evidence>
<dbReference type="AlphaFoldDB" id="X1ULK2"/>
<sequence length="266" mass="30115">MASLSTNVPSSTRSLAKMSSCVLQNTSRQDVALHGSTNEFDYIITSDGHGQGARKHALRDLFKSLDWSSILQNENWYKNDVDEDGVYISPLFAELHNNTTAFSEDTATCQGCTLSVVLIYPNRFECFTIGDSTIKIWEKSDGWQRTFVSVDHDINFEEDNAQLEARERNDALFCRRHWEHQSIVVKNGIRTKDINRLKALDATKMTMEESAYVYFDDGSLLNMTRALGHYPTASVIENAKEAGHVLSCTEHSLTKVVVERKTDVKY</sequence>
<dbReference type="SUPFAM" id="SSF81606">
    <property type="entry name" value="PP2C-like"/>
    <property type="match status" value="1"/>
</dbReference>
<dbReference type="InterPro" id="IPR036457">
    <property type="entry name" value="PPM-type-like_dom_sf"/>
</dbReference>
<dbReference type="Gene3D" id="3.60.40.10">
    <property type="entry name" value="PPM-type phosphatase domain"/>
    <property type="match status" value="1"/>
</dbReference>
<reference evidence="1" key="1">
    <citation type="journal article" date="2014" name="Front. Microbiol.">
        <title>High frequency of phylogenetically diverse reductive dehalogenase-homologous genes in deep subseafloor sedimentary metagenomes.</title>
        <authorList>
            <person name="Kawai M."/>
            <person name="Futagami T."/>
            <person name="Toyoda A."/>
            <person name="Takaki Y."/>
            <person name="Nishi S."/>
            <person name="Hori S."/>
            <person name="Arai W."/>
            <person name="Tsubouchi T."/>
            <person name="Morono Y."/>
            <person name="Uchiyama I."/>
            <person name="Ito T."/>
            <person name="Fujiyama A."/>
            <person name="Inagaki F."/>
            <person name="Takami H."/>
        </authorList>
    </citation>
    <scope>NUCLEOTIDE SEQUENCE</scope>
    <source>
        <strain evidence="1">Expedition CK06-06</strain>
    </source>
</reference>
<proteinExistence type="predicted"/>
<protein>
    <recommendedName>
        <fullName evidence="2">PPM-type phosphatase domain-containing protein</fullName>
    </recommendedName>
</protein>
<name>X1ULK2_9ZZZZ</name>